<proteinExistence type="predicted"/>
<evidence type="ECO:0000313" key="1">
    <source>
        <dbReference type="EMBL" id="SMA49738.1"/>
    </source>
</evidence>
<keyword evidence="2" id="KW-1185">Reference proteome</keyword>
<evidence type="ECO:0000313" key="2">
    <source>
        <dbReference type="Proteomes" id="UP000196573"/>
    </source>
</evidence>
<protein>
    <submittedName>
        <fullName evidence="1">Uncharacterized protein</fullName>
    </submittedName>
</protein>
<dbReference type="AlphaFoldDB" id="A0A1X7ANR0"/>
<organism evidence="1 2">
    <name type="scientific">Parendozoicomonas haliclonae</name>
    <dbReference type="NCBI Taxonomy" id="1960125"/>
    <lineage>
        <taxon>Bacteria</taxon>
        <taxon>Pseudomonadati</taxon>
        <taxon>Pseudomonadota</taxon>
        <taxon>Gammaproteobacteria</taxon>
        <taxon>Oceanospirillales</taxon>
        <taxon>Endozoicomonadaceae</taxon>
        <taxon>Parendozoicomonas</taxon>
    </lineage>
</organism>
<dbReference type="RefSeq" id="WP_415837461.1">
    <property type="nucleotide sequence ID" value="NZ_CBCSCN010000010.1"/>
</dbReference>
<reference evidence="1 2" key="1">
    <citation type="submission" date="2017-03" db="EMBL/GenBank/DDBJ databases">
        <authorList>
            <person name="Afonso C.L."/>
            <person name="Miller P.J."/>
            <person name="Scott M.A."/>
            <person name="Spackman E."/>
            <person name="Goraichik I."/>
            <person name="Dimitrov K.M."/>
            <person name="Suarez D.L."/>
            <person name="Swayne D.E."/>
        </authorList>
    </citation>
    <scope>NUCLEOTIDE SEQUENCE [LARGE SCALE GENOMIC DNA]</scope>
    <source>
        <strain evidence="1">SB41UT1</strain>
    </source>
</reference>
<sequence length="48" mass="5344">MAVHLFASAGFRDKIFLKTDALLLSLVKMWGYPRLTGFDARSGTRDAV</sequence>
<dbReference type="EMBL" id="FWPT01000008">
    <property type="protein sequence ID" value="SMA49738.1"/>
    <property type="molecule type" value="Genomic_DNA"/>
</dbReference>
<dbReference type="Proteomes" id="UP000196573">
    <property type="component" value="Unassembled WGS sequence"/>
</dbReference>
<name>A0A1X7ANR0_9GAMM</name>
<gene>
    <name evidence="1" type="ORF">EHSB41UT_03520</name>
</gene>
<accession>A0A1X7ANR0</accession>